<sequence length="223" mass="24746">MVYPCFVSCKYSGVGEFGCSYIIESFSASETIGKDVILAYGSGKINIGERVDATRTPAILNDVWYVSEARHQLFSIRQVVQPGNTATFNDKGVEIRQQGKLVATRKLVGPVYMMDIRVSAPDPFGESNLAATEEALQGWHERLGHQANVMCAMCYPVSVYGLSVHTPPFSVMVAYSVSCIVNRSTRVEIVQKLSLNSLTPIRSMVSDMWFLKTTFLDFNAYFP</sequence>
<accession>A0AAW1LYT3</accession>
<dbReference type="AlphaFoldDB" id="A0AAW1LYT3"/>
<evidence type="ECO:0000313" key="2">
    <source>
        <dbReference type="Proteomes" id="UP001458880"/>
    </source>
</evidence>
<organism evidence="1 2">
    <name type="scientific">Popillia japonica</name>
    <name type="common">Japanese beetle</name>
    <dbReference type="NCBI Taxonomy" id="7064"/>
    <lineage>
        <taxon>Eukaryota</taxon>
        <taxon>Metazoa</taxon>
        <taxon>Ecdysozoa</taxon>
        <taxon>Arthropoda</taxon>
        <taxon>Hexapoda</taxon>
        <taxon>Insecta</taxon>
        <taxon>Pterygota</taxon>
        <taxon>Neoptera</taxon>
        <taxon>Endopterygota</taxon>
        <taxon>Coleoptera</taxon>
        <taxon>Polyphaga</taxon>
        <taxon>Scarabaeiformia</taxon>
        <taxon>Scarabaeidae</taxon>
        <taxon>Rutelinae</taxon>
        <taxon>Popillia</taxon>
    </lineage>
</organism>
<name>A0AAW1LYT3_POPJA</name>
<protein>
    <submittedName>
        <fullName evidence="1">Uncharacterized protein</fullName>
    </submittedName>
</protein>
<proteinExistence type="predicted"/>
<evidence type="ECO:0000313" key="1">
    <source>
        <dbReference type="EMBL" id="KAK9738910.1"/>
    </source>
</evidence>
<comment type="caution">
    <text evidence="1">The sequence shown here is derived from an EMBL/GenBank/DDBJ whole genome shotgun (WGS) entry which is preliminary data.</text>
</comment>
<dbReference type="Proteomes" id="UP001458880">
    <property type="component" value="Unassembled WGS sequence"/>
</dbReference>
<dbReference type="EMBL" id="JASPKY010000081">
    <property type="protein sequence ID" value="KAK9738910.1"/>
    <property type="molecule type" value="Genomic_DNA"/>
</dbReference>
<gene>
    <name evidence="1" type="ORF">QE152_g9491</name>
</gene>
<reference evidence="1 2" key="1">
    <citation type="journal article" date="2024" name="BMC Genomics">
        <title>De novo assembly and annotation of Popillia japonica's genome with initial clues to its potential as an invasive pest.</title>
        <authorList>
            <person name="Cucini C."/>
            <person name="Boschi S."/>
            <person name="Funari R."/>
            <person name="Cardaioli E."/>
            <person name="Iannotti N."/>
            <person name="Marturano G."/>
            <person name="Paoli F."/>
            <person name="Bruttini M."/>
            <person name="Carapelli A."/>
            <person name="Frati F."/>
            <person name="Nardi F."/>
        </authorList>
    </citation>
    <scope>NUCLEOTIDE SEQUENCE [LARGE SCALE GENOMIC DNA]</scope>
    <source>
        <strain evidence="1">DMR45628</strain>
    </source>
</reference>
<keyword evidence="2" id="KW-1185">Reference proteome</keyword>